<keyword evidence="8" id="KW-0800">Toxin</keyword>
<dbReference type="Gene3D" id="3.40.50.1010">
    <property type="entry name" value="5'-nuclease"/>
    <property type="match status" value="1"/>
</dbReference>
<feature type="domain" description="PIN" evidence="9">
    <location>
        <begin position="8"/>
        <end position="128"/>
    </location>
</feature>
<evidence type="ECO:0000256" key="5">
    <source>
        <dbReference type="ARBA" id="ARBA00022801"/>
    </source>
</evidence>
<evidence type="ECO:0000256" key="6">
    <source>
        <dbReference type="ARBA" id="ARBA00022842"/>
    </source>
</evidence>
<evidence type="ECO:0000256" key="1">
    <source>
        <dbReference type="ARBA" id="ARBA00001946"/>
    </source>
</evidence>
<keyword evidence="5 8" id="KW-0378">Hydrolase</keyword>
<feature type="binding site" evidence="8">
    <location>
        <position position="11"/>
    </location>
    <ligand>
        <name>Mg(2+)</name>
        <dbReference type="ChEBI" id="CHEBI:18420"/>
    </ligand>
</feature>
<evidence type="ECO:0000256" key="8">
    <source>
        <dbReference type="HAMAP-Rule" id="MF_00265"/>
    </source>
</evidence>
<reference evidence="10" key="1">
    <citation type="journal article" date="2005" name="Environ. Microbiol.">
        <title>Genetic and functional properties of uncultivated thermophilic crenarchaeotes from a subsurface gold mine as revealed by analysis of genome fragments.</title>
        <authorList>
            <person name="Nunoura T."/>
            <person name="Hirayama H."/>
            <person name="Takami H."/>
            <person name="Oida H."/>
            <person name="Nishi S."/>
            <person name="Shimamura S."/>
            <person name="Suzuki Y."/>
            <person name="Inagaki F."/>
            <person name="Takai K."/>
            <person name="Nealson K.H."/>
            <person name="Horikoshi K."/>
        </authorList>
    </citation>
    <scope>NUCLEOTIDE SEQUENCE</scope>
</reference>
<keyword evidence="6 8" id="KW-0460">Magnesium</keyword>
<dbReference type="EC" id="3.1.-.-" evidence="8"/>
<dbReference type="CDD" id="cd18689">
    <property type="entry name" value="PIN_VapC-like"/>
    <property type="match status" value="1"/>
</dbReference>
<keyword evidence="4 8" id="KW-0479">Metal-binding</keyword>
<dbReference type="GO" id="GO:0000287">
    <property type="term" value="F:magnesium ion binding"/>
    <property type="evidence" value="ECO:0007669"/>
    <property type="project" value="UniProtKB-UniRule"/>
</dbReference>
<accession>H5SNM9</accession>
<dbReference type="Pfam" id="PF01850">
    <property type="entry name" value="PIN"/>
    <property type="match status" value="1"/>
</dbReference>
<protein>
    <recommendedName>
        <fullName evidence="8">Ribonuclease VapC</fullName>
        <shortName evidence="8">RNase VapC</shortName>
        <ecNumber evidence="8">3.1.-.-</ecNumber>
    </recommendedName>
    <alternativeName>
        <fullName evidence="8">Toxin VapC</fullName>
    </alternativeName>
</protein>
<evidence type="ECO:0000256" key="4">
    <source>
        <dbReference type="ARBA" id="ARBA00022723"/>
    </source>
</evidence>
<comment type="similarity">
    <text evidence="7 8">Belongs to the PINc/VapC protein family.</text>
</comment>
<evidence type="ECO:0000313" key="10">
    <source>
        <dbReference type="EMBL" id="BAL57765.1"/>
    </source>
</evidence>
<keyword evidence="3 8" id="KW-0540">Nuclease</keyword>
<organism evidence="10">
    <name type="scientific">uncultured Acetothermia bacterium</name>
    <dbReference type="NCBI Taxonomy" id="236499"/>
    <lineage>
        <taxon>Bacteria</taxon>
        <taxon>Candidatus Bipolaricaulota</taxon>
        <taxon>environmental samples</taxon>
    </lineage>
</organism>
<dbReference type="InterPro" id="IPR022907">
    <property type="entry name" value="VapC_family"/>
</dbReference>
<dbReference type="HAMAP" id="MF_00265">
    <property type="entry name" value="VapC_Nob1"/>
    <property type="match status" value="1"/>
</dbReference>
<dbReference type="PANTHER" id="PTHR33653:SF1">
    <property type="entry name" value="RIBONUCLEASE VAPC2"/>
    <property type="match status" value="1"/>
</dbReference>
<gene>
    <name evidence="8" type="primary">vapC</name>
    <name evidence="10" type="ORF">HGMM_F52D02C44</name>
</gene>
<dbReference type="SUPFAM" id="SSF88723">
    <property type="entry name" value="PIN domain-like"/>
    <property type="match status" value="1"/>
</dbReference>
<evidence type="ECO:0000256" key="7">
    <source>
        <dbReference type="ARBA" id="ARBA00038093"/>
    </source>
</evidence>
<evidence type="ECO:0000259" key="9">
    <source>
        <dbReference type="Pfam" id="PF01850"/>
    </source>
</evidence>
<dbReference type="GO" id="GO:0004540">
    <property type="term" value="F:RNA nuclease activity"/>
    <property type="evidence" value="ECO:0007669"/>
    <property type="project" value="InterPro"/>
</dbReference>
<dbReference type="AlphaFoldDB" id="H5SNM9"/>
<reference evidence="10" key="2">
    <citation type="journal article" date="2012" name="PLoS ONE">
        <title>A Deeply Branching Thermophilic Bacterium with an Ancient Acetyl-CoA Pathway Dominates a Subsurface Ecosystem.</title>
        <authorList>
            <person name="Takami H."/>
            <person name="Noguchi H."/>
            <person name="Takaki Y."/>
            <person name="Uchiyama I."/>
            <person name="Toyoda A."/>
            <person name="Nishi S."/>
            <person name="Chee G.-J."/>
            <person name="Arai W."/>
            <person name="Nunoura T."/>
            <person name="Itoh T."/>
            <person name="Hattori M."/>
            <person name="Takai K."/>
        </authorList>
    </citation>
    <scope>NUCLEOTIDE SEQUENCE</scope>
</reference>
<keyword evidence="2 8" id="KW-1277">Toxin-antitoxin system</keyword>
<evidence type="ECO:0000256" key="2">
    <source>
        <dbReference type="ARBA" id="ARBA00022649"/>
    </source>
</evidence>
<comment type="function">
    <text evidence="8">Toxic component of a toxin-antitoxin (TA) system. An RNase.</text>
</comment>
<proteinExistence type="inferred from homology"/>
<dbReference type="PANTHER" id="PTHR33653">
    <property type="entry name" value="RIBONUCLEASE VAPC2"/>
    <property type="match status" value="1"/>
</dbReference>
<dbReference type="InterPro" id="IPR029060">
    <property type="entry name" value="PIN-like_dom_sf"/>
</dbReference>
<dbReference type="InterPro" id="IPR050556">
    <property type="entry name" value="Type_II_TA_system_RNase"/>
</dbReference>
<evidence type="ECO:0000256" key="3">
    <source>
        <dbReference type="ARBA" id="ARBA00022722"/>
    </source>
</evidence>
<dbReference type="GO" id="GO:0016787">
    <property type="term" value="F:hydrolase activity"/>
    <property type="evidence" value="ECO:0007669"/>
    <property type="project" value="UniProtKB-KW"/>
</dbReference>
<dbReference type="InterPro" id="IPR002716">
    <property type="entry name" value="PIN_dom"/>
</dbReference>
<dbReference type="EMBL" id="AP011783">
    <property type="protein sequence ID" value="BAL57765.1"/>
    <property type="molecule type" value="Genomic_DNA"/>
</dbReference>
<name>H5SNM9_9BACT</name>
<dbReference type="GO" id="GO:0090729">
    <property type="term" value="F:toxin activity"/>
    <property type="evidence" value="ECO:0007669"/>
    <property type="project" value="UniProtKB-KW"/>
</dbReference>
<comment type="cofactor">
    <cofactor evidence="1 8">
        <name>Mg(2+)</name>
        <dbReference type="ChEBI" id="CHEBI:18420"/>
    </cofactor>
</comment>
<sequence>MKPPKPRYVLDTTALLAFTEKERGADRVRTLLRAGERKRTQVILSFMTFMEAYYRIWQKEGREKAEEVLALLNALPVERVDVSDDLIRLAGEIKALFNLSVADAWIAATAIQQEATLVHKDPEFEQLRDRVALEALPYKPKARA</sequence>
<feature type="binding site" evidence="8">
    <location>
        <position position="103"/>
    </location>
    <ligand>
        <name>Mg(2+)</name>
        <dbReference type="ChEBI" id="CHEBI:18420"/>
    </ligand>
</feature>